<evidence type="ECO:0000256" key="4">
    <source>
        <dbReference type="ARBA" id="ARBA00022807"/>
    </source>
</evidence>
<dbReference type="VEuPathDB" id="CryptoDB:Cvel_15133"/>
<reference evidence="8" key="1">
    <citation type="submission" date="2014-11" db="EMBL/GenBank/DDBJ databases">
        <authorList>
            <person name="Otto D Thomas"/>
            <person name="Naeem Raeece"/>
        </authorList>
    </citation>
    <scope>NUCLEOTIDE SEQUENCE</scope>
</reference>
<organism evidence="8">
    <name type="scientific">Chromera velia CCMP2878</name>
    <dbReference type="NCBI Taxonomy" id="1169474"/>
    <lineage>
        <taxon>Eukaryota</taxon>
        <taxon>Sar</taxon>
        <taxon>Alveolata</taxon>
        <taxon>Colpodellida</taxon>
        <taxon>Chromeraceae</taxon>
        <taxon>Chromera</taxon>
    </lineage>
</organism>
<feature type="domain" description="Calpain catalytic" evidence="7">
    <location>
        <begin position="197"/>
        <end position="288"/>
    </location>
</feature>
<keyword evidence="3" id="KW-0378">Hydrolase</keyword>
<keyword evidence="4" id="KW-0788">Thiol protease</keyword>
<evidence type="ECO:0000259" key="7">
    <source>
        <dbReference type="PROSITE" id="PS50203"/>
    </source>
</evidence>
<keyword evidence="2" id="KW-0645">Protease</keyword>
<dbReference type="PhylomeDB" id="A0A0G4F5P8"/>
<evidence type="ECO:0000256" key="5">
    <source>
        <dbReference type="PIRSR" id="PIRSR622684-1"/>
    </source>
</evidence>
<evidence type="ECO:0000256" key="3">
    <source>
        <dbReference type="ARBA" id="ARBA00022801"/>
    </source>
</evidence>
<dbReference type="InterPro" id="IPR038765">
    <property type="entry name" value="Papain-like_cys_pep_sf"/>
</dbReference>
<comment type="similarity">
    <text evidence="1">Belongs to the peptidase C2 family.</text>
</comment>
<dbReference type="Pfam" id="PF00648">
    <property type="entry name" value="Peptidase_C2"/>
    <property type="match status" value="1"/>
</dbReference>
<sequence length="294" mass="33364">MAFKNQSSNLYLYWKNFATGGMGWHISDQLGGTGIYTYCDEDVPDPRQTKAPFKGWNLEENNFVDYPATIKEMEVGGGATKKAAPRIVLMGREGPNSLINGGYEKLKEDYNSRPAYKFGPYNGKELFLFFKQGVWRVADSLGDDAKYASNPDMSALLPEQMDEPWDIADGPRMVKDKSLRVEVWSKKRWTASEVRDGYIDHEFKPCQKSVGFKEPTSWMRASQLCYDKGIPYTQLFEGVDPGDLIQGDLGNCWLIASMAAVAEFPWAIKRLFKTNQFNPTGKYEIQLYDVTKKA</sequence>
<dbReference type="InterPro" id="IPR000169">
    <property type="entry name" value="Pept_cys_AS"/>
</dbReference>
<proteinExistence type="inferred from homology"/>
<dbReference type="PANTHER" id="PTHR10183">
    <property type="entry name" value="CALPAIN"/>
    <property type="match status" value="1"/>
</dbReference>
<feature type="active site" evidence="5">
    <location>
        <position position="252"/>
    </location>
</feature>
<evidence type="ECO:0000256" key="2">
    <source>
        <dbReference type="ARBA" id="ARBA00022670"/>
    </source>
</evidence>
<dbReference type="SUPFAM" id="SSF54001">
    <property type="entry name" value="Cysteine proteinases"/>
    <property type="match status" value="1"/>
</dbReference>
<dbReference type="InterPro" id="IPR001300">
    <property type="entry name" value="Peptidase_C2_calpain_cat"/>
</dbReference>
<name>A0A0G4F5P8_9ALVE</name>
<protein>
    <recommendedName>
        <fullName evidence="7">Calpain catalytic domain-containing protein</fullName>
    </recommendedName>
</protein>
<dbReference type="EMBL" id="CDMZ01000116">
    <property type="protein sequence ID" value="CEM07076.1"/>
    <property type="molecule type" value="Genomic_DNA"/>
</dbReference>
<dbReference type="PROSITE" id="PS00139">
    <property type="entry name" value="THIOL_PROTEASE_CYS"/>
    <property type="match status" value="1"/>
</dbReference>
<dbReference type="AlphaFoldDB" id="A0A0G4F5P8"/>
<dbReference type="GO" id="GO:0006508">
    <property type="term" value="P:proteolysis"/>
    <property type="evidence" value="ECO:0007669"/>
    <property type="project" value="UniProtKB-KW"/>
</dbReference>
<comment type="caution">
    <text evidence="6">Lacks conserved residue(s) required for the propagation of feature annotation.</text>
</comment>
<dbReference type="InterPro" id="IPR022684">
    <property type="entry name" value="Calpain_cysteine_protease"/>
</dbReference>
<dbReference type="PROSITE" id="PS50203">
    <property type="entry name" value="CALPAIN_CAT"/>
    <property type="match status" value="1"/>
</dbReference>
<dbReference type="PANTHER" id="PTHR10183:SF379">
    <property type="entry name" value="CALPAIN-5"/>
    <property type="match status" value="1"/>
</dbReference>
<dbReference type="GO" id="GO:0004198">
    <property type="term" value="F:calcium-dependent cysteine-type endopeptidase activity"/>
    <property type="evidence" value="ECO:0007669"/>
    <property type="project" value="InterPro"/>
</dbReference>
<evidence type="ECO:0000256" key="1">
    <source>
        <dbReference type="ARBA" id="ARBA00007623"/>
    </source>
</evidence>
<evidence type="ECO:0000313" key="8">
    <source>
        <dbReference type="EMBL" id="CEM07076.1"/>
    </source>
</evidence>
<gene>
    <name evidence="8" type="ORF">Cvel_15133</name>
</gene>
<evidence type="ECO:0000256" key="6">
    <source>
        <dbReference type="PROSITE-ProRule" id="PRU00239"/>
    </source>
</evidence>
<accession>A0A0G4F5P8</accession>